<evidence type="ECO:0000256" key="1">
    <source>
        <dbReference type="ARBA" id="ARBA00023152"/>
    </source>
</evidence>
<dbReference type="RefSeq" id="WP_198875041.1">
    <property type="nucleotide sequence ID" value="NZ_JAEKMH010000001.1"/>
</dbReference>
<sequence length="200" mass="21859">MKRLLLVRHGESEWNASRRLQGQADIGLSERGREQALALAPVIAQLAPDRTIVSDLRRARDTADLLGCKDAQPHEGLREIDVGEWTGRAIADIIADDPEGYRGWRAGSFAPPRGEIWQAFADRTAKATLDGFETAERLLVVCHGGVIRALLQTLLGLPPKRIIPVGPASVTVLANRPGETEMRLEVFNFSPQGPMLDAPD</sequence>
<protein>
    <submittedName>
        <fullName evidence="4">Histidine phosphatase family protein</fullName>
    </submittedName>
</protein>
<dbReference type="Pfam" id="PF00300">
    <property type="entry name" value="His_Phos_1"/>
    <property type="match status" value="1"/>
</dbReference>
<keyword evidence="2" id="KW-0413">Isomerase</keyword>
<feature type="binding site" evidence="3">
    <location>
        <begin position="8"/>
        <end position="15"/>
    </location>
    <ligand>
        <name>substrate</name>
    </ligand>
</feature>
<dbReference type="PROSITE" id="PS00175">
    <property type="entry name" value="PG_MUTASE"/>
    <property type="match status" value="1"/>
</dbReference>
<organism evidence="4 5">
    <name type="scientific">Devosia sediminis</name>
    <dbReference type="NCBI Taxonomy" id="2798801"/>
    <lineage>
        <taxon>Bacteria</taxon>
        <taxon>Pseudomonadati</taxon>
        <taxon>Pseudomonadota</taxon>
        <taxon>Alphaproteobacteria</taxon>
        <taxon>Hyphomicrobiales</taxon>
        <taxon>Devosiaceae</taxon>
        <taxon>Devosia</taxon>
    </lineage>
</organism>
<keyword evidence="1" id="KW-0324">Glycolysis</keyword>
<evidence type="ECO:0000313" key="4">
    <source>
        <dbReference type="EMBL" id="MBJ3783828.1"/>
    </source>
</evidence>
<proteinExistence type="predicted"/>
<dbReference type="PANTHER" id="PTHR48100">
    <property type="entry name" value="BROAD-SPECIFICITY PHOSPHATASE YOR283W-RELATED"/>
    <property type="match status" value="1"/>
</dbReference>
<dbReference type="InterPro" id="IPR029033">
    <property type="entry name" value="His_PPase_superfam"/>
</dbReference>
<dbReference type="GO" id="GO:0016791">
    <property type="term" value="F:phosphatase activity"/>
    <property type="evidence" value="ECO:0007669"/>
    <property type="project" value="TreeGrafter"/>
</dbReference>
<dbReference type="Proteomes" id="UP000602124">
    <property type="component" value="Unassembled WGS sequence"/>
</dbReference>
<accession>A0A934MJ97</accession>
<evidence type="ECO:0000256" key="3">
    <source>
        <dbReference type="PIRSR" id="PIRSR613078-2"/>
    </source>
</evidence>
<dbReference type="InterPro" id="IPR001345">
    <property type="entry name" value="PG/BPGM_mutase_AS"/>
</dbReference>
<dbReference type="SMART" id="SM00855">
    <property type="entry name" value="PGAM"/>
    <property type="match status" value="1"/>
</dbReference>
<dbReference type="CDD" id="cd07067">
    <property type="entry name" value="HP_PGM_like"/>
    <property type="match status" value="1"/>
</dbReference>
<gene>
    <name evidence="4" type="ORF">JEQ47_03760</name>
</gene>
<dbReference type="PIRSF" id="PIRSF000709">
    <property type="entry name" value="6PFK_2-Ptase"/>
    <property type="match status" value="1"/>
</dbReference>
<dbReference type="Gene3D" id="3.40.50.1240">
    <property type="entry name" value="Phosphoglycerate mutase-like"/>
    <property type="match status" value="1"/>
</dbReference>
<dbReference type="EMBL" id="JAEKMH010000001">
    <property type="protein sequence ID" value="MBJ3783828.1"/>
    <property type="molecule type" value="Genomic_DNA"/>
</dbReference>
<name>A0A934MJ97_9HYPH</name>
<evidence type="ECO:0000313" key="5">
    <source>
        <dbReference type="Proteomes" id="UP000602124"/>
    </source>
</evidence>
<keyword evidence="5" id="KW-1185">Reference proteome</keyword>
<comment type="caution">
    <text evidence="4">The sequence shown here is derived from an EMBL/GenBank/DDBJ whole genome shotgun (WGS) entry which is preliminary data.</text>
</comment>
<dbReference type="GO" id="GO:0005737">
    <property type="term" value="C:cytoplasm"/>
    <property type="evidence" value="ECO:0007669"/>
    <property type="project" value="TreeGrafter"/>
</dbReference>
<reference evidence="4" key="1">
    <citation type="submission" date="2020-12" db="EMBL/GenBank/DDBJ databases">
        <title>Devosia sp. MSA67 isolated from Mo River.</title>
        <authorList>
            <person name="Ma F."/>
            <person name="Zi Z."/>
        </authorList>
    </citation>
    <scope>NUCLEOTIDE SEQUENCE</scope>
    <source>
        <strain evidence="4">MSA67</strain>
    </source>
</reference>
<feature type="binding site" evidence="3">
    <location>
        <position position="58"/>
    </location>
    <ligand>
        <name>substrate</name>
    </ligand>
</feature>
<dbReference type="InterPro" id="IPR050275">
    <property type="entry name" value="PGM_Phosphatase"/>
</dbReference>
<evidence type="ECO:0000256" key="2">
    <source>
        <dbReference type="ARBA" id="ARBA00023235"/>
    </source>
</evidence>
<dbReference type="SUPFAM" id="SSF53254">
    <property type="entry name" value="Phosphoglycerate mutase-like"/>
    <property type="match status" value="1"/>
</dbReference>
<dbReference type="AlphaFoldDB" id="A0A934MJ97"/>
<dbReference type="PANTHER" id="PTHR48100:SF1">
    <property type="entry name" value="HISTIDINE PHOSPHATASE FAMILY PROTEIN-RELATED"/>
    <property type="match status" value="1"/>
</dbReference>
<dbReference type="InterPro" id="IPR013078">
    <property type="entry name" value="His_Pase_superF_clade-1"/>
</dbReference>